<keyword evidence="2" id="KW-1185">Reference proteome</keyword>
<dbReference type="Proteomes" id="UP001610444">
    <property type="component" value="Unassembled WGS sequence"/>
</dbReference>
<evidence type="ECO:0000313" key="2">
    <source>
        <dbReference type="Proteomes" id="UP001610444"/>
    </source>
</evidence>
<sequence length="142" mass="15928">MIGRGSSTELDEMISQQLITLGDHTLSKVAKEMEKLDDMMTISLRLANRNKNQARLCYPLTFLCNLAVVQYLHGYTLKGRKKNSLTAYHTQMTQDFPLKEDQYKARCLEGTHVNTLNRIHAGSEGSTGKGVLGLQEWPGEAN</sequence>
<dbReference type="RefSeq" id="XP_070904347.1">
    <property type="nucleotide sequence ID" value="XM_071038476.1"/>
</dbReference>
<proteinExistence type="predicted"/>
<comment type="caution">
    <text evidence="1">The sequence shown here is derived from an EMBL/GenBank/DDBJ whole genome shotgun (WGS) entry which is preliminary data.</text>
</comment>
<protein>
    <submittedName>
        <fullName evidence="1">Uncharacterized protein</fullName>
    </submittedName>
</protein>
<dbReference type="EMBL" id="JBFXLR010000003">
    <property type="protein sequence ID" value="KAL2859413.1"/>
    <property type="molecule type" value="Genomic_DNA"/>
</dbReference>
<dbReference type="GeneID" id="98153640"/>
<name>A0ABR4L4D0_9EURO</name>
<gene>
    <name evidence="1" type="ORF">BJX68DRAFT_226227</name>
</gene>
<reference evidence="1 2" key="1">
    <citation type="submission" date="2024-07" db="EMBL/GenBank/DDBJ databases">
        <title>Section-level genome sequencing and comparative genomics of Aspergillus sections Usti and Cavernicolus.</title>
        <authorList>
            <consortium name="Lawrence Berkeley National Laboratory"/>
            <person name="Nybo J.L."/>
            <person name="Vesth T.C."/>
            <person name="Theobald S."/>
            <person name="Frisvad J.C."/>
            <person name="Larsen T.O."/>
            <person name="Kjaerboelling I."/>
            <person name="Rothschild-Mancinelli K."/>
            <person name="Lyhne E.K."/>
            <person name="Kogle M.E."/>
            <person name="Barry K."/>
            <person name="Clum A."/>
            <person name="Na H."/>
            <person name="Ledsgaard L."/>
            <person name="Lin J."/>
            <person name="Lipzen A."/>
            <person name="Kuo A."/>
            <person name="Riley R."/>
            <person name="Mondo S."/>
            <person name="LaButti K."/>
            <person name="Haridas S."/>
            <person name="Pangalinan J."/>
            <person name="Salamov A.A."/>
            <person name="Simmons B.A."/>
            <person name="Magnuson J.K."/>
            <person name="Chen J."/>
            <person name="Drula E."/>
            <person name="Henrissat B."/>
            <person name="Wiebenga A."/>
            <person name="Lubbers R.J."/>
            <person name="Gomes A.C."/>
            <person name="Macurrencykelacurrency M.R."/>
            <person name="Stajich J."/>
            <person name="Grigoriev I.V."/>
            <person name="Mortensen U.H."/>
            <person name="De vries R.P."/>
            <person name="Baker S.E."/>
            <person name="Andersen M.R."/>
        </authorList>
    </citation>
    <scope>NUCLEOTIDE SEQUENCE [LARGE SCALE GENOMIC DNA]</scope>
    <source>
        <strain evidence="1 2">CBS 756.74</strain>
    </source>
</reference>
<evidence type="ECO:0000313" key="1">
    <source>
        <dbReference type="EMBL" id="KAL2859413.1"/>
    </source>
</evidence>
<organism evidence="1 2">
    <name type="scientific">Aspergillus pseudodeflectus</name>
    <dbReference type="NCBI Taxonomy" id="176178"/>
    <lineage>
        <taxon>Eukaryota</taxon>
        <taxon>Fungi</taxon>
        <taxon>Dikarya</taxon>
        <taxon>Ascomycota</taxon>
        <taxon>Pezizomycotina</taxon>
        <taxon>Eurotiomycetes</taxon>
        <taxon>Eurotiomycetidae</taxon>
        <taxon>Eurotiales</taxon>
        <taxon>Aspergillaceae</taxon>
        <taxon>Aspergillus</taxon>
        <taxon>Aspergillus subgen. Nidulantes</taxon>
    </lineage>
</organism>
<accession>A0ABR4L4D0</accession>